<evidence type="ECO:0000256" key="1">
    <source>
        <dbReference type="SAM" id="Phobius"/>
    </source>
</evidence>
<dbReference type="EMBL" id="MHLC01000001">
    <property type="protein sequence ID" value="OGZ01888.1"/>
    <property type="molecule type" value="Genomic_DNA"/>
</dbReference>
<feature type="transmembrane region" description="Helical" evidence="1">
    <location>
        <begin position="12"/>
        <end position="30"/>
    </location>
</feature>
<keyword evidence="1" id="KW-0812">Transmembrane</keyword>
<dbReference type="STRING" id="1798652.A3A43_00610"/>
<accession>A0A1G2CN61</accession>
<evidence type="ECO:0000313" key="3">
    <source>
        <dbReference type="Proteomes" id="UP000178495"/>
    </source>
</evidence>
<dbReference type="AlphaFoldDB" id="A0A1G2CN61"/>
<keyword evidence="1" id="KW-0472">Membrane</keyword>
<sequence>MPRFIKQFLYGIFYLGVFALIVFGVYVIFLRPGPSCTNNRQDAGEEDVDCGGVCSPVCFPQNFRPIEVTEQVRIFYPANGQVSALATIQNANAGLAVKAFDYSFDFYDAQNNLLRTVSGQSFIYAGEIRRLAKFLDITESLRVVRVDIRLQNAAWVKAEAFPRPEMVIQDWRAETDGSMIRVSGRFVNAGTLPLPYVTILAIFHNASGRSMGISETAVEDVAPRESKNFTIFYPAVKDIDPKNTELIASASRE</sequence>
<dbReference type="Proteomes" id="UP000178495">
    <property type="component" value="Unassembled WGS sequence"/>
</dbReference>
<proteinExistence type="predicted"/>
<name>A0A1G2CN61_9BACT</name>
<reference evidence="2 3" key="1">
    <citation type="journal article" date="2016" name="Nat. Commun.">
        <title>Thousands of microbial genomes shed light on interconnected biogeochemical processes in an aquifer system.</title>
        <authorList>
            <person name="Anantharaman K."/>
            <person name="Brown C.T."/>
            <person name="Hug L.A."/>
            <person name="Sharon I."/>
            <person name="Castelle C.J."/>
            <person name="Probst A.J."/>
            <person name="Thomas B.C."/>
            <person name="Singh A."/>
            <person name="Wilkins M.J."/>
            <person name="Karaoz U."/>
            <person name="Brodie E.L."/>
            <person name="Williams K.H."/>
            <person name="Hubbard S.S."/>
            <person name="Banfield J.F."/>
        </authorList>
    </citation>
    <scope>NUCLEOTIDE SEQUENCE [LARGE SCALE GENOMIC DNA]</scope>
</reference>
<protein>
    <submittedName>
        <fullName evidence="2">Uncharacterized protein</fullName>
    </submittedName>
</protein>
<gene>
    <name evidence="2" type="ORF">A3A43_00610</name>
</gene>
<evidence type="ECO:0000313" key="2">
    <source>
        <dbReference type="EMBL" id="OGZ01888.1"/>
    </source>
</evidence>
<comment type="caution">
    <text evidence="2">The sequence shown here is derived from an EMBL/GenBank/DDBJ whole genome shotgun (WGS) entry which is preliminary data.</text>
</comment>
<organism evidence="2 3">
    <name type="scientific">Candidatus Liptonbacteria bacterium RIFCSPLOWO2_01_FULL_56_20</name>
    <dbReference type="NCBI Taxonomy" id="1798652"/>
    <lineage>
        <taxon>Bacteria</taxon>
        <taxon>Candidatus Liptoniibacteriota</taxon>
    </lineage>
</organism>
<keyword evidence="1" id="KW-1133">Transmembrane helix</keyword>